<dbReference type="SUPFAM" id="SSF52540">
    <property type="entry name" value="P-loop containing nucleoside triphosphate hydrolases"/>
    <property type="match status" value="1"/>
</dbReference>
<dbReference type="Pfam" id="PF13304">
    <property type="entry name" value="AAA_21"/>
    <property type="match status" value="1"/>
</dbReference>
<keyword evidence="2" id="KW-0067">ATP-binding</keyword>
<gene>
    <name evidence="2" type="ORF">GXM_09388</name>
</gene>
<proteinExistence type="predicted"/>
<evidence type="ECO:0000313" key="3">
    <source>
        <dbReference type="Proteomes" id="UP000326678"/>
    </source>
</evidence>
<protein>
    <submittedName>
        <fullName evidence="2">ATP-binding protein</fullName>
    </submittedName>
</protein>
<organism evidence="2 3">
    <name type="scientific">Nostoc sphaeroides CCNUC1</name>
    <dbReference type="NCBI Taxonomy" id="2653204"/>
    <lineage>
        <taxon>Bacteria</taxon>
        <taxon>Bacillati</taxon>
        <taxon>Cyanobacteriota</taxon>
        <taxon>Cyanophyceae</taxon>
        <taxon>Nostocales</taxon>
        <taxon>Nostocaceae</taxon>
        <taxon>Nostoc</taxon>
    </lineage>
</organism>
<dbReference type="InterPro" id="IPR003593">
    <property type="entry name" value="AAA+_ATPase"/>
</dbReference>
<name>A0A5P8WGS3_9NOSO</name>
<dbReference type="InterPro" id="IPR027417">
    <property type="entry name" value="P-loop_NTPase"/>
</dbReference>
<dbReference type="PANTHER" id="PTHR43581:SF4">
    <property type="entry name" value="ATP_GTP PHOSPHATASE"/>
    <property type="match status" value="1"/>
</dbReference>
<dbReference type="KEGG" id="nsh:GXM_09388"/>
<evidence type="ECO:0000313" key="2">
    <source>
        <dbReference type="EMBL" id="QFS51894.1"/>
    </source>
</evidence>
<evidence type="ECO:0000259" key="1">
    <source>
        <dbReference type="SMART" id="SM00382"/>
    </source>
</evidence>
<feature type="domain" description="AAA+ ATPase" evidence="1">
    <location>
        <begin position="22"/>
        <end position="310"/>
    </location>
</feature>
<keyword evidence="2" id="KW-0547">Nucleotide-binding</keyword>
<dbReference type="RefSeq" id="WP_152592198.1">
    <property type="nucleotide sequence ID" value="NZ_CP045227.1"/>
</dbReference>
<accession>A0A5P8WGS3</accession>
<dbReference type="Proteomes" id="UP000326678">
    <property type="component" value="Chromosome Gxm2"/>
</dbReference>
<dbReference type="GO" id="GO:0005524">
    <property type="term" value="F:ATP binding"/>
    <property type="evidence" value="ECO:0007669"/>
    <property type="project" value="UniProtKB-KW"/>
</dbReference>
<dbReference type="GO" id="GO:0016887">
    <property type="term" value="F:ATP hydrolysis activity"/>
    <property type="evidence" value="ECO:0007669"/>
    <property type="project" value="InterPro"/>
</dbReference>
<keyword evidence="3" id="KW-1185">Reference proteome</keyword>
<dbReference type="SMART" id="SM00382">
    <property type="entry name" value="AAA"/>
    <property type="match status" value="1"/>
</dbReference>
<dbReference type="PANTHER" id="PTHR43581">
    <property type="entry name" value="ATP/GTP PHOSPHATASE"/>
    <property type="match status" value="1"/>
</dbReference>
<dbReference type="AlphaFoldDB" id="A0A5P8WGS3"/>
<dbReference type="InterPro" id="IPR003959">
    <property type="entry name" value="ATPase_AAA_core"/>
</dbReference>
<dbReference type="Gene3D" id="3.40.50.300">
    <property type="entry name" value="P-loop containing nucleotide triphosphate hydrolases"/>
    <property type="match status" value="2"/>
</dbReference>
<reference evidence="2 3" key="1">
    <citation type="submission" date="2019-10" db="EMBL/GenBank/DDBJ databases">
        <title>Genomic and transcriptomic insights into the perfect genentic adaptation of a filamentous nitrogen-fixing cyanobacterium to rice fields.</title>
        <authorList>
            <person name="Chen Z."/>
        </authorList>
    </citation>
    <scope>NUCLEOTIDE SEQUENCE [LARGE SCALE GENOMIC DNA]</scope>
    <source>
        <strain evidence="2">CCNUC1</strain>
    </source>
</reference>
<sequence length="560" mass="62964">MNSLQSVRIQRFKRIEDAFFDLDSINVLVGANNSGKSSIIQGLHFAIGVLQSVKLSNGNIRRGSSTLSPTQLIYSPSDSVYSLGKGGELRTDEAQGIAVKFTLTSGDSCEINIRRGRNRNISVAVDSMETAEKISDLKTPFSIFSPGLAGIAKNETYLSDGVLLRTLARGDANLVLRNILLRLWEKPEWNNFIQDLHEVFPETNIRVNFLPETDEHIQVMISTDSGEVPIELAGTGVLQAAQILSYIHRFSPRLIVLDEPDSHLHPNNQRLLCKLLRTIAEERDTQVLLTTHSRHVVDALGSSVRFLWVRNATVETATQDDELGVLLDIGALDIRERIAHDRAAKVVVLTEDENIRILESILESSGFKMDYTLILPYYGVTAIKNLRPLINIVKSSNESAKILLHRDRDFLSNSETISWQQQVRQLQVEPFLTFGTNVESYLVNAKHLALLNNEVSEKEFETMLEEVIKSFYEDIVGAYVNGRIEIERQNGNGRQVDYGKLAAKAPLEISNNIPQLCHGKILIRGIRAAFREKYKRNLNDIKISKYLAVEELQVFARKAF</sequence>
<dbReference type="EMBL" id="CP045227">
    <property type="protein sequence ID" value="QFS51894.1"/>
    <property type="molecule type" value="Genomic_DNA"/>
</dbReference>
<dbReference type="InterPro" id="IPR051396">
    <property type="entry name" value="Bact_Antivir_Def_Nuclease"/>
</dbReference>